<dbReference type="AlphaFoldDB" id="A0A4R4DRQ4"/>
<feature type="transmembrane region" description="Helical" evidence="1">
    <location>
        <begin position="90"/>
        <end position="111"/>
    </location>
</feature>
<keyword evidence="1" id="KW-0812">Transmembrane</keyword>
<comment type="caution">
    <text evidence="2">The sequence shown here is derived from an EMBL/GenBank/DDBJ whole genome shotgun (WGS) entry which is preliminary data.</text>
</comment>
<dbReference type="Proteomes" id="UP000295023">
    <property type="component" value="Unassembled WGS sequence"/>
</dbReference>
<sequence>MGAVTAMRPQGSPGQGLGVFGNPGLLAAGAAGFAAAALALWAMRGLPLGTGLFWLASFPLFVAGLGFGPASAVAGALLATALVAAFGGGFAAVTFLTLFAVPAPLLVATALRGGPGGWRISLSLPLAVLGLWPLAVLLGAAVFLADEGGIEAAMRGTMEMSLARLGIPAPEEFVSALVRVKAGAIGFWAGLALLANAVAATGVLAKRGLLAAPKPDWTAVRLPGWYPLLPALALGLFAAAPADGDLVALSALLVLLVPLFLQGLAGVHRRLRGRRGRWPMLAAFYLLLVLFLQLIGPGLVALGLYDQFQRRAAPRQS</sequence>
<keyword evidence="1" id="KW-0472">Membrane</keyword>
<dbReference type="RefSeq" id="WP_132288896.1">
    <property type="nucleotide sequence ID" value="NZ_SKBM01000009.1"/>
</dbReference>
<evidence type="ECO:0000256" key="1">
    <source>
        <dbReference type="SAM" id="Phobius"/>
    </source>
</evidence>
<feature type="transmembrane region" description="Helical" evidence="1">
    <location>
        <begin position="248"/>
        <end position="268"/>
    </location>
</feature>
<evidence type="ECO:0008006" key="4">
    <source>
        <dbReference type="Google" id="ProtNLM"/>
    </source>
</evidence>
<accession>A0A4R4DRQ4</accession>
<keyword evidence="3" id="KW-1185">Reference proteome</keyword>
<evidence type="ECO:0000313" key="2">
    <source>
        <dbReference type="EMBL" id="TCZ63049.1"/>
    </source>
</evidence>
<dbReference type="OrthoDB" id="7275463at2"/>
<organism evidence="2 3">
    <name type="scientific">Roseicella aquatilis</name>
    <dbReference type="NCBI Taxonomy" id="2527868"/>
    <lineage>
        <taxon>Bacteria</taxon>
        <taxon>Pseudomonadati</taxon>
        <taxon>Pseudomonadota</taxon>
        <taxon>Alphaproteobacteria</taxon>
        <taxon>Acetobacterales</taxon>
        <taxon>Roseomonadaceae</taxon>
        <taxon>Roseicella</taxon>
    </lineage>
</organism>
<feature type="transmembrane region" description="Helical" evidence="1">
    <location>
        <begin position="280"/>
        <end position="305"/>
    </location>
</feature>
<reference evidence="2 3" key="1">
    <citation type="submission" date="2019-03" db="EMBL/GenBank/DDBJ databases">
        <title>Paracraurococcus aquatilis NE82 genome sequence.</title>
        <authorList>
            <person name="Zhao Y."/>
            <person name="Du Z."/>
        </authorList>
    </citation>
    <scope>NUCLEOTIDE SEQUENCE [LARGE SCALE GENOMIC DNA]</scope>
    <source>
        <strain evidence="2 3">NE82</strain>
    </source>
</reference>
<feature type="transmembrane region" description="Helical" evidence="1">
    <location>
        <begin position="123"/>
        <end position="145"/>
    </location>
</feature>
<feature type="transmembrane region" description="Helical" evidence="1">
    <location>
        <begin position="53"/>
        <end position="84"/>
    </location>
</feature>
<keyword evidence="1" id="KW-1133">Transmembrane helix</keyword>
<evidence type="ECO:0000313" key="3">
    <source>
        <dbReference type="Proteomes" id="UP000295023"/>
    </source>
</evidence>
<feature type="transmembrane region" description="Helical" evidence="1">
    <location>
        <begin position="20"/>
        <end position="41"/>
    </location>
</feature>
<dbReference type="EMBL" id="SKBM01000009">
    <property type="protein sequence ID" value="TCZ63049.1"/>
    <property type="molecule type" value="Genomic_DNA"/>
</dbReference>
<proteinExistence type="predicted"/>
<feature type="transmembrane region" description="Helical" evidence="1">
    <location>
        <begin position="225"/>
        <end position="242"/>
    </location>
</feature>
<protein>
    <recommendedName>
        <fullName evidence="4">DUF2232 domain-containing protein</fullName>
    </recommendedName>
</protein>
<feature type="transmembrane region" description="Helical" evidence="1">
    <location>
        <begin position="185"/>
        <end position="205"/>
    </location>
</feature>
<gene>
    <name evidence="2" type="ORF">EXY23_11815</name>
</gene>
<name>A0A4R4DRQ4_9PROT</name>